<protein>
    <recommendedName>
        <fullName evidence="2">asparagine synthase (glutamine-hydrolyzing)</fullName>
        <ecNumber evidence="2">6.3.5.4</ecNumber>
    </recommendedName>
</protein>
<dbReference type="PATRIC" id="fig|1232189.3.peg.1605"/>
<dbReference type="Gene3D" id="3.40.50.720">
    <property type="entry name" value="NAD(P)-binding Rossmann-like Domain"/>
    <property type="match status" value="1"/>
</dbReference>
<feature type="non-terminal residue" evidence="5">
    <location>
        <position position="1"/>
    </location>
</feature>
<proteinExistence type="predicted"/>
<dbReference type="PANTHER" id="PTHR43284">
    <property type="entry name" value="ASPARAGINE SYNTHETASE (GLUTAMINE-HYDROLYZING)"/>
    <property type="match status" value="1"/>
</dbReference>
<accession>M1ZXH8</accession>
<evidence type="ECO:0000313" key="6">
    <source>
        <dbReference type="Proteomes" id="UP000011944"/>
    </source>
</evidence>
<dbReference type="Proteomes" id="UP000011944">
    <property type="component" value="Unassembled WGS sequence"/>
</dbReference>
<sequence length="231" mass="27555">FKLFILSSREMEKNHYIYNMMLLKFFPKFYLDIPWERTNLPIIAELDEKYIERYIEKYSLNIVKNLNIKNKDVVLFGASTLGVKAYKLLKWNYNILSFCDNDDKKWNTKFCGVKVISPKELVNMRKVSIVIASMYYEEILKQLKLLNIEDVSVFGYKDRNDTSTDFNKWIKDDNVYSLIKNEISENQYINEYINANYLVEKFDKYIDSKEGVKIIMLTTSLNQVLKNVMKK</sequence>
<dbReference type="InterPro" id="IPR029063">
    <property type="entry name" value="SAM-dependent_MTases_sf"/>
</dbReference>
<evidence type="ECO:0000256" key="3">
    <source>
        <dbReference type="ARBA" id="ARBA00022888"/>
    </source>
</evidence>
<dbReference type="GO" id="GO:0004066">
    <property type="term" value="F:asparagine synthase (glutamine-hydrolyzing) activity"/>
    <property type="evidence" value="ECO:0007669"/>
    <property type="project" value="UniProtKB-EC"/>
</dbReference>
<comment type="pathway">
    <text evidence="1">Amino-acid biosynthesis; L-asparagine biosynthesis; L-asparagine from L-aspartate (L-Gln route): step 1/1.</text>
</comment>
<gene>
    <name evidence="5" type="ORF">CFSAN001627_10053</name>
</gene>
<reference evidence="5 6" key="1">
    <citation type="submission" date="2012-10" db="EMBL/GenBank/DDBJ databases">
        <authorList>
            <person name="Strain E.A."/>
            <person name="Brown E."/>
            <person name="Allard M.W."/>
            <person name="Gonzalez-Escalona N."/>
            <person name="Timme R."/>
        </authorList>
    </citation>
    <scope>NUCLEOTIDE SEQUENCE [LARGE SCALE GENOMIC DNA]</scope>
    <source>
        <strain evidence="5 6">CFSAN001627</strain>
    </source>
</reference>
<name>M1ZXH8_CLOBO</name>
<evidence type="ECO:0000256" key="2">
    <source>
        <dbReference type="ARBA" id="ARBA00012737"/>
    </source>
</evidence>
<dbReference type="InterPro" id="IPR051786">
    <property type="entry name" value="ASN_synthetase/amidase"/>
</dbReference>
<evidence type="ECO:0000313" key="5">
    <source>
        <dbReference type="EMBL" id="EKN41938.1"/>
    </source>
</evidence>
<dbReference type="AlphaFoldDB" id="M1ZXH8"/>
<reference evidence="5 6" key="2">
    <citation type="submission" date="2013-03" db="EMBL/GenBank/DDBJ databases">
        <title>Diversity in Clostridium botulinum.</title>
        <authorList>
            <person name="Timme R.E."/>
            <person name="Allard M."/>
            <person name="Luo Y."/>
            <person name="Strain E."/>
            <person name="Gonzalez-Escalona N."/>
            <person name="Brown E."/>
        </authorList>
    </citation>
    <scope>NUCLEOTIDE SEQUENCE [LARGE SCALE GENOMIC DNA]</scope>
    <source>
        <strain evidence="5 6">CFSAN001627</strain>
    </source>
</reference>
<comment type="catalytic activity">
    <reaction evidence="4">
        <text>L-aspartate + L-glutamine + ATP + H2O = L-asparagine + L-glutamate + AMP + diphosphate + H(+)</text>
        <dbReference type="Rhea" id="RHEA:12228"/>
        <dbReference type="ChEBI" id="CHEBI:15377"/>
        <dbReference type="ChEBI" id="CHEBI:15378"/>
        <dbReference type="ChEBI" id="CHEBI:29985"/>
        <dbReference type="ChEBI" id="CHEBI:29991"/>
        <dbReference type="ChEBI" id="CHEBI:30616"/>
        <dbReference type="ChEBI" id="CHEBI:33019"/>
        <dbReference type="ChEBI" id="CHEBI:58048"/>
        <dbReference type="ChEBI" id="CHEBI:58359"/>
        <dbReference type="ChEBI" id="CHEBI:456215"/>
        <dbReference type="EC" id="6.3.5.4"/>
    </reaction>
</comment>
<dbReference type="EMBL" id="AMXI01000580">
    <property type="protein sequence ID" value="EKN41938.1"/>
    <property type="molecule type" value="Genomic_DNA"/>
</dbReference>
<keyword evidence="3" id="KW-0028">Amino-acid biosynthesis</keyword>
<dbReference type="GO" id="GO:0006529">
    <property type="term" value="P:asparagine biosynthetic process"/>
    <property type="evidence" value="ECO:0007669"/>
    <property type="project" value="UniProtKB-KW"/>
</dbReference>
<keyword evidence="3" id="KW-0061">Asparagine biosynthesis</keyword>
<dbReference type="SUPFAM" id="SSF53335">
    <property type="entry name" value="S-adenosyl-L-methionine-dependent methyltransferases"/>
    <property type="match status" value="1"/>
</dbReference>
<comment type="caution">
    <text evidence="5">The sequence shown here is derived from an EMBL/GenBank/DDBJ whole genome shotgun (WGS) entry which is preliminary data.</text>
</comment>
<dbReference type="EC" id="6.3.5.4" evidence="2"/>
<evidence type="ECO:0000256" key="1">
    <source>
        <dbReference type="ARBA" id="ARBA00005187"/>
    </source>
</evidence>
<organism evidence="5 6">
    <name type="scientific">Clostridium botulinum CFSAN001627</name>
    <dbReference type="NCBI Taxonomy" id="1232189"/>
    <lineage>
        <taxon>Bacteria</taxon>
        <taxon>Bacillati</taxon>
        <taxon>Bacillota</taxon>
        <taxon>Clostridia</taxon>
        <taxon>Eubacteriales</taxon>
        <taxon>Clostridiaceae</taxon>
        <taxon>Clostridium</taxon>
    </lineage>
</organism>
<dbReference type="GO" id="GO:0005829">
    <property type="term" value="C:cytosol"/>
    <property type="evidence" value="ECO:0007669"/>
    <property type="project" value="TreeGrafter"/>
</dbReference>
<evidence type="ECO:0000256" key="4">
    <source>
        <dbReference type="ARBA" id="ARBA00048741"/>
    </source>
</evidence>
<dbReference type="PANTHER" id="PTHR43284:SF1">
    <property type="entry name" value="ASPARAGINE SYNTHETASE"/>
    <property type="match status" value="1"/>
</dbReference>